<dbReference type="Pfam" id="PF24764">
    <property type="entry name" value="rva_4"/>
    <property type="match status" value="1"/>
</dbReference>
<dbReference type="STRING" id="1036808.A0A0C2ZUY7"/>
<dbReference type="EMBL" id="KN822119">
    <property type="protein sequence ID" value="KIM56327.1"/>
    <property type="molecule type" value="Genomic_DNA"/>
</dbReference>
<name>A0A0C2ZUY7_9AGAM</name>
<dbReference type="PANTHER" id="PTHR46177:SF1">
    <property type="entry name" value="INTEGRASE CATALYTIC DOMAIN-CONTAINING PROTEIN"/>
    <property type="match status" value="1"/>
</dbReference>
<dbReference type="Proteomes" id="UP000053989">
    <property type="component" value="Unassembled WGS sequence"/>
</dbReference>
<gene>
    <name evidence="2" type="ORF">SCLCIDRAFT_44582</name>
</gene>
<dbReference type="OrthoDB" id="5946233at2759"/>
<feature type="domain" description="Integrase core" evidence="1">
    <location>
        <begin position="138"/>
        <end position="214"/>
    </location>
</feature>
<organism evidence="2 3">
    <name type="scientific">Scleroderma citrinum Foug A</name>
    <dbReference type="NCBI Taxonomy" id="1036808"/>
    <lineage>
        <taxon>Eukaryota</taxon>
        <taxon>Fungi</taxon>
        <taxon>Dikarya</taxon>
        <taxon>Basidiomycota</taxon>
        <taxon>Agaricomycotina</taxon>
        <taxon>Agaricomycetes</taxon>
        <taxon>Agaricomycetidae</taxon>
        <taxon>Boletales</taxon>
        <taxon>Sclerodermatineae</taxon>
        <taxon>Sclerodermataceae</taxon>
        <taxon>Scleroderma</taxon>
    </lineage>
</organism>
<reference evidence="2 3" key="1">
    <citation type="submission" date="2014-04" db="EMBL/GenBank/DDBJ databases">
        <authorList>
            <consortium name="DOE Joint Genome Institute"/>
            <person name="Kuo A."/>
            <person name="Kohler A."/>
            <person name="Nagy L.G."/>
            <person name="Floudas D."/>
            <person name="Copeland A."/>
            <person name="Barry K.W."/>
            <person name="Cichocki N."/>
            <person name="Veneault-Fourrey C."/>
            <person name="LaButti K."/>
            <person name="Lindquist E.A."/>
            <person name="Lipzen A."/>
            <person name="Lundell T."/>
            <person name="Morin E."/>
            <person name="Murat C."/>
            <person name="Sun H."/>
            <person name="Tunlid A."/>
            <person name="Henrissat B."/>
            <person name="Grigoriev I.V."/>
            <person name="Hibbett D.S."/>
            <person name="Martin F."/>
            <person name="Nordberg H.P."/>
            <person name="Cantor M.N."/>
            <person name="Hua S.X."/>
        </authorList>
    </citation>
    <scope>NUCLEOTIDE SEQUENCE [LARGE SCALE GENOMIC DNA]</scope>
    <source>
        <strain evidence="2 3">Foug A</strain>
    </source>
</reference>
<feature type="non-terminal residue" evidence="2">
    <location>
        <position position="215"/>
    </location>
</feature>
<evidence type="ECO:0000313" key="3">
    <source>
        <dbReference type="Proteomes" id="UP000053989"/>
    </source>
</evidence>
<dbReference type="AlphaFoldDB" id="A0A0C2ZUY7"/>
<keyword evidence="3" id="KW-1185">Reference proteome</keyword>
<evidence type="ECO:0000259" key="1">
    <source>
        <dbReference type="Pfam" id="PF24764"/>
    </source>
</evidence>
<evidence type="ECO:0000313" key="2">
    <source>
        <dbReference type="EMBL" id="KIM56327.1"/>
    </source>
</evidence>
<proteinExistence type="predicted"/>
<dbReference type="HOGENOM" id="CLU_038374_0_0_1"/>
<protein>
    <recommendedName>
        <fullName evidence="1">Integrase core domain-containing protein</fullName>
    </recommendedName>
</protein>
<reference evidence="3" key="2">
    <citation type="submission" date="2015-01" db="EMBL/GenBank/DDBJ databases">
        <title>Evolutionary Origins and Diversification of the Mycorrhizal Mutualists.</title>
        <authorList>
            <consortium name="DOE Joint Genome Institute"/>
            <consortium name="Mycorrhizal Genomics Consortium"/>
            <person name="Kohler A."/>
            <person name="Kuo A."/>
            <person name="Nagy L.G."/>
            <person name="Floudas D."/>
            <person name="Copeland A."/>
            <person name="Barry K.W."/>
            <person name="Cichocki N."/>
            <person name="Veneault-Fourrey C."/>
            <person name="LaButti K."/>
            <person name="Lindquist E.A."/>
            <person name="Lipzen A."/>
            <person name="Lundell T."/>
            <person name="Morin E."/>
            <person name="Murat C."/>
            <person name="Riley R."/>
            <person name="Ohm R."/>
            <person name="Sun H."/>
            <person name="Tunlid A."/>
            <person name="Henrissat B."/>
            <person name="Grigoriev I.V."/>
            <person name="Hibbett D.S."/>
            <person name="Martin F."/>
        </authorList>
    </citation>
    <scope>NUCLEOTIDE SEQUENCE [LARGE SCALE GENOMIC DNA]</scope>
    <source>
        <strain evidence="3">Foug A</strain>
    </source>
</reference>
<sequence length="215" mass="25289">MPNQNKPTPPLEEMRPLIMRFWKARLTDKRIVEELRKHIDTNQYGIGLTKFIEIRKGMGLFRTRQQGHTPESIQDAMLELRAMYPNAGAREMISLLFHEMNMAVSRSVIRTYFATYEPHLVRQRKARRLQRRRFWAAGVNDIWAIDQHDKWLRFGLALHTGIEPFSGRILWIRVWHSNRNSQLILSYYLDVVDELGFIPLVSQSDPGTENFGIAN</sequence>
<dbReference type="InParanoid" id="A0A0C2ZUY7"/>
<dbReference type="PANTHER" id="PTHR46177">
    <property type="entry name" value="INTEGRASE CATALYTIC DOMAIN-CONTAINING PROTEIN"/>
    <property type="match status" value="1"/>
</dbReference>
<accession>A0A0C2ZUY7</accession>
<dbReference type="InterPro" id="IPR058913">
    <property type="entry name" value="Integrase_dom_put"/>
</dbReference>